<accession>A0A5C6AZQ5</accession>
<dbReference type="EMBL" id="SJPN01000002">
    <property type="protein sequence ID" value="TWU05525.1"/>
    <property type="molecule type" value="Genomic_DNA"/>
</dbReference>
<protein>
    <submittedName>
        <fullName evidence="1">Uncharacterized protein</fullName>
    </submittedName>
</protein>
<comment type="caution">
    <text evidence="1">The sequence shown here is derived from an EMBL/GenBank/DDBJ whole genome shotgun (WGS) entry which is preliminary data.</text>
</comment>
<gene>
    <name evidence="1" type="ORF">Pla52n_12390</name>
</gene>
<evidence type="ECO:0000313" key="2">
    <source>
        <dbReference type="Proteomes" id="UP000320176"/>
    </source>
</evidence>
<evidence type="ECO:0000313" key="1">
    <source>
        <dbReference type="EMBL" id="TWU05525.1"/>
    </source>
</evidence>
<sequence length="31" mass="3373">MKVNFRTHALAILPTPLTITPATDHVCLINA</sequence>
<keyword evidence="2" id="KW-1185">Reference proteome</keyword>
<reference evidence="1 2" key="1">
    <citation type="submission" date="2019-02" db="EMBL/GenBank/DDBJ databases">
        <title>Deep-cultivation of Planctomycetes and their phenomic and genomic characterization uncovers novel biology.</title>
        <authorList>
            <person name="Wiegand S."/>
            <person name="Jogler M."/>
            <person name="Boedeker C."/>
            <person name="Pinto D."/>
            <person name="Vollmers J."/>
            <person name="Rivas-Marin E."/>
            <person name="Kohn T."/>
            <person name="Peeters S.H."/>
            <person name="Heuer A."/>
            <person name="Rast P."/>
            <person name="Oberbeckmann S."/>
            <person name="Bunk B."/>
            <person name="Jeske O."/>
            <person name="Meyerdierks A."/>
            <person name="Storesund J.E."/>
            <person name="Kallscheuer N."/>
            <person name="Luecker S."/>
            <person name="Lage O.M."/>
            <person name="Pohl T."/>
            <person name="Merkel B.J."/>
            <person name="Hornburger P."/>
            <person name="Mueller R.-W."/>
            <person name="Bruemmer F."/>
            <person name="Labrenz M."/>
            <person name="Spormann A.M."/>
            <person name="Op Den Camp H."/>
            <person name="Overmann J."/>
            <person name="Amann R."/>
            <person name="Jetten M.S.M."/>
            <person name="Mascher T."/>
            <person name="Medema M.H."/>
            <person name="Devos D.P."/>
            <person name="Kaster A.-K."/>
            <person name="Ovreas L."/>
            <person name="Rohde M."/>
            <person name="Galperin M.Y."/>
            <person name="Jogler C."/>
        </authorList>
    </citation>
    <scope>NUCLEOTIDE SEQUENCE [LARGE SCALE GENOMIC DNA]</scope>
    <source>
        <strain evidence="1 2">Pla52n</strain>
    </source>
</reference>
<dbReference type="AlphaFoldDB" id="A0A5C6AZQ5"/>
<name>A0A5C6AZQ5_9BACT</name>
<proteinExistence type="predicted"/>
<organism evidence="1 2">
    <name type="scientific">Stieleria varia</name>
    <dbReference type="NCBI Taxonomy" id="2528005"/>
    <lineage>
        <taxon>Bacteria</taxon>
        <taxon>Pseudomonadati</taxon>
        <taxon>Planctomycetota</taxon>
        <taxon>Planctomycetia</taxon>
        <taxon>Pirellulales</taxon>
        <taxon>Pirellulaceae</taxon>
        <taxon>Stieleria</taxon>
    </lineage>
</organism>
<dbReference type="Proteomes" id="UP000320176">
    <property type="component" value="Unassembled WGS sequence"/>
</dbReference>